<dbReference type="EC" id="5.1.3.14" evidence="3"/>
<comment type="caution">
    <text evidence="3">The sequence shown here is derived from an EMBL/GenBank/DDBJ whole genome shotgun (WGS) entry which is preliminary data.</text>
</comment>
<evidence type="ECO:0000259" key="2">
    <source>
        <dbReference type="Pfam" id="PF02350"/>
    </source>
</evidence>
<comment type="similarity">
    <text evidence="1">Belongs to the UDP-N-acetylglucosamine 2-epimerase family.</text>
</comment>
<dbReference type="AlphaFoldDB" id="A0A6L3ZKC9"/>
<dbReference type="RefSeq" id="WP_151692289.1">
    <property type="nucleotide sequence ID" value="NZ_BMGX01000002.1"/>
</dbReference>
<keyword evidence="1 3" id="KW-0413">Isomerase</keyword>
<dbReference type="InterPro" id="IPR029767">
    <property type="entry name" value="WecB-like"/>
</dbReference>
<dbReference type="Pfam" id="PF02350">
    <property type="entry name" value="Epimerase_2"/>
    <property type="match status" value="1"/>
</dbReference>
<dbReference type="CDD" id="cd03786">
    <property type="entry name" value="GTB_UDP-GlcNAc_2-Epimerase"/>
    <property type="match status" value="1"/>
</dbReference>
<dbReference type="PANTHER" id="PTHR43174">
    <property type="entry name" value="UDP-N-ACETYLGLUCOSAMINE 2-EPIMERASE"/>
    <property type="match status" value="1"/>
</dbReference>
<evidence type="ECO:0000313" key="4">
    <source>
        <dbReference type="Proteomes" id="UP000484164"/>
    </source>
</evidence>
<dbReference type="GO" id="GO:0008761">
    <property type="term" value="F:UDP-N-acetylglucosamine 2-epimerase activity"/>
    <property type="evidence" value="ECO:0007669"/>
    <property type="project" value="UniProtKB-EC"/>
</dbReference>
<dbReference type="PANTHER" id="PTHR43174:SF1">
    <property type="entry name" value="UDP-N-ACETYLGLUCOSAMINE 2-EPIMERASE"/>
    <property type="match status" value="1"/>
</dbReference>
<evidence type="ECO:0000313" key="3">
    <source>
        <dbReference type="EMBL" id="KAB2817610.1"/>
    </source>
</evidence>
<keyword evidence="4" id="KW-1185">Reference proteome</keyword>
<accession>A0A6L3ZKC9</accession>
<dbReference type="Proteomes" id="UP000484164">
    <property type="component" value="Unassembled WGS sequence"/>
</dbReference>
<protein>
    <submittedName>
        <fullName evidence="3">UDP-N-acetylglucosamine 2-epimerase (Non-hydrolyzing)</fullName>
        <ecNumber evidence="3">5.1.3.14</ecNumber>
    </submittedName>
</protein>
<proteinExistence type="inferred from homology"/>
<name>A0A6L3ZKC9_9FLAO</name>
<reference evidence="3 4" key="1">
    <citation type="submission" date="2019-10" db="EMBL/GenBank/DDBJ databases">
        <title>Genome sequence of Phaeocystidibacter marisrubri JCM30614 (type strain).</title>
        <authorList>
            <person name="Bowman J.P."/>
        </authorList>
    </citation>
    <scope>NUCLEOTIDE SEQUENCE [LARGE SCALE GENOMIC DNA]</scope>
    <source>
        <strain evidence="3 4">JCM 30614</strain>
    </source>
</reference>
<organism evidence="3 4">
    <name type="scientific">Phaeocystidibacter marisrubri</name>
    <dbReference type="NCBI Taxonomy" id="1577780"/>
    <lineage>
        <taxon>Bacteria</taxon>
        <taxon>Pseudomonadati</taxon>
        <taxon>Bacteroidota</taxon>
        <taxon>Flavobacteriia</taxon>
        <taxon>Flavobacteriales</taxon>
        <taxon>Phaeocystidibacteraceae</taxon>
        <taxon>Phaeocystidibacter</taxon>
    </lineage>
</organism>
<evidence type="ECO:0000256" key="1">
    <source>
        <dbReference type="RuleBase" id="RU003513"/>
    </source>
</evidence>
<gene>
    <name evidence="3" type="ORF">F8C82_04195</name>
</gene>
<feature type="domain" description="UDP-N-acetylglucosamine 2-epimerase" evidence="2">
    <location>
        <begin position="25"/>
        <end position="362"/>
    </location>
</feature>
<dbReference type="Gene3D" id="3.40.50.2000">
    <property type="entry name" value="Glycogen Phosphorylase B"/>
    <property type="match status" value="2"/>
</dbReference>
<dbReference type="SUPFAM" id="SSF53756">
    <property type="entry name" value="UDP-Glycosyltransferase/glycogen phosphorylase"/>
    <property type="match status" value="1"/>
</dbReference>
<dbReference type="OrthoDB" id="9803238at2"/>
<dbReference type="EMBL" id="WBVQ01000001">
    <property type="protein sequence ID" value="KAB2817610.1"/>
    <property type="molecule type" value="Genomic_DNA"/>
</dbReference>
<sequence>MKKLKVLTVVGTRPEIIRLARVMAKLDESDAIEHILVHTGQNYDYELNQIFFEDMGIRKPDYFLEAAGKNATETVGQILIKIDPILESEAPDAFLVLGDTNSCLCAIPAKKRKIPIFHMEAGNRCFDQRVPEETNRKIVDHVADVNLTYSDIAREYLLKEGLPADRIIKTGSPMFEVLGHYMDQIDASDVHTRLGLEKGKYFVVSAHREENITNDVNFNGLLTSLNTIAEKYGYPIIVSTHPRTKNRLATSNVEMHELVQFLKPLGFSDYNALQKNAFAVLSDSGTISEESSIMNFRALNIRDAHERPEAMEEASVMMVGMDPERIMQGLTQLSSQNLENRNFRPVADYSMPNVGEKVVRIILSYTSYINRVVWQKR</sequence>
<dbReference type="NCBIfam" id="TIGR00236">
    <property type="entry name" value="wecB"/>
    <property type="match status" value="1"/>
</dbReference>
<dbReference type="InterPro" id="IPR003331">
    <property type="entry name" value="UDP_GlcNAc_Epimerase_2_dom"/>
</dbReference>